<keyword evidence="2" id="KW-1015">Disulfide bond</keyword>
<feature type="chain" id="PRO_5044863840" description="Ig-like domain-containing protein" evidence="5">
    <location>
        <begin position="26"/>
        <end position="404"/>
    </location>
</feature>
<evidence type="ECO:0000313" key="7">
    <source>
        <dbReference type="EMBL" id="KAL2101783.1"/>
    </source>
</evidence>
<evidence type="ECO:0000256" key="3">
    <source>
        <dbReference type="ARBA" id="ARBA00023319"/>
    </source>
</evidence>
<comment type="caution">
    <text evidence="7">The sequence shown here is derived from an EMBL/GenBank/DDBJ whole genome shotgun (WGS) entry which is preliminary data.</text>
</comment>
<evidence type="ECO:0000313" key="8">
    <source>
        <dbReference type="Proteomes" id="UP001591681"/>
    </source>
</evidence>
<keyword evidence="4" id="KW-0812">Transmembrane</keyword>
<keyword evidence="1 5" id="KW-0732">Signal</keyword>
<feature type="transmembrane region" description="Helical" evidence="4">
    <location>
        <begin position="37"/>
        <end position="56"/>
    </location>
</feature>
<keyword evidence="4" id="KW-0472">Membrane</keyword>
<dbReference type="InterPro" id="IPR029395">
    <property type="entry name" value="DUF4514"/>
</dbReference>
<sequence>MAHRVGTLPILTLLCCDCLFTAVSANGGKEEDQPEARYALIGAGVGLILAIMFIAMKLCMIKRHILDNGYTSEDSFRRQSLRTQNVCGGLNVTVVPSPVVTVAEGSNVTLRCRVGGRRRAGAGPDAGAGPSAGSLPVVRWMFVPERGGEETLVARVNMRRAKFYGNYTKSFGAPKLRLTVVKQGQLYELLLLDAALGDRGTYVCRAQEFRRHKDRWKAANNSSASTQLRVHTNPANAPGDALWSLFEDVYLCAVLICSVGLVCVCMFTTVVCCQYLQRKRRLKENYHLVRSPQNSSGETVTSVVSLSPALPKKERKYKNRKDTHLDIPPEIPAKAPIGEKIRKPKLIKVPPKNLLLPKIVEESLTYAELELVKQPPPTTKATPTTKAAASGTVYAQILFEDQHV</sequence>
<feature type="signal peptide" evidence="5">
    <location>
        <begin position="1"/>
        <end position="25"/>
    </location>
</feature>
<dbReference type="FunFam" id="2.60.40.10:FF:001953">
    <property type="entry name" value="V-set and transmembrane domain containing 4b"/>
    <property type="match status" value="1"/>
</dbReference>
<feature type="transmembrane region" description="Helical" evidence="4">
    <location>
        <begin position="249"/>
        <end position="271"/>
    </location>
</feature>
<dbReference type="PROSITE" id="PS50835">
    <property type="entry name" value="IG_LIKE"/>
    <property type="match status" value="1"/>
</dbReference>
<evidence type="ECO:0000256" key="1">
    <source>
        <dbReference type="ARBA" id="ARBA00022729"/>
    </source>
</evidence>
<proteinExistence type="predicted"/>
<dbReference type="InterPro" id="IPR003599">
    <property type="entry name" value="Ig_sub"/>
</dbReference>
<organism evidence="7 8">
    <name type="scientific">Coilia grayii</name>
    <name type="common">Gray's grenadier anchovy</name>
    <dbReference type="NCBI Taxonomy" id="363190"/>
    <lineage>
        <taxon>Eukaryota</taxon>
        <taxon>Metazoa</taxon>
        <taxon>Chordata</taxon>
        <taxon>Craniata</taxon>
        <taxon>Vertebrata</taxon>
        <taxon>Euteleostomi</taxon>
        <taxon>Actinopterygii</taxon>
        <taxon>Neopterygii</taxon>
        <taxon>Teleostei</taxon>
        <taxon>Clupei</taxon>
        <taxon>Clupeiformes</taxon>
        <taxon>Clupeoidei</taxon>
        <taxon>Engraulidae</taxon>
        <taxon>Coilinae</taxon>
        <taxon>Coilia</taxon>
    </lineage>
</organism>
<dbReference type="Gene3D" id="2.60.40.10">
    <property type="entry name" value="Immunoglobulins"/>
    <property type="match status" value="1"/>
</dbReference>
<name>A0ABD1KRL2_9TELE</name>
<accession>A0ABD1KRL2</accession>
<evidence type="ECO:0000256" key="5">
    <source>
        <dbReference type="SAM" id="SignalP"/>
    </source>
</evidence>
<dbReference type="InterPro" id="IPR013783">
    <property type="entry name" value="Ig-like_fold"/>
</dbReference>
<dbReference type="SUPFAM" id="SSF48726">
    <property type="entry name" value="Immunoglobulin"/>
    <property type="match status" value="1"/>
</dbReference>
<dbReference type="AlphaFoldDB" id="A0ABD1KRL2"/>
<evidence type="ECO:0000256" key="2">
    <source>
        <dbReference type="ARBA" id="ARBA00023157"/>
    </source>
</evidence>
<keyword evidence="4" id="KW-1133">Transmembrane helix</keyword>
<dbReference type="InterPro" id="IPR051102">
    <property type="entry name" value="IgSF_V-set/TM_domain"/>
</dbReference>
<evidence type="ECO:0000256" key="4">
    <source>
        <dbReference type="SAM" id="Phobius"/>
    </source>
</evidence>
<dbReference type="InterPro" id="IPR036179">
    <property type="entry name" value="Ig-like_dom_sf"/>
</dbReference>
<dbReference type="PANTHER" id="PTHR12207:SF26">
    <property type="entry name" value="V-SET AND TRANSMEMBRANE DOMAIN-CONTAINING PROTEIN 4"/>
    <property type="match status" value="1"/>
</dbReference>
<keyword evidence="3" id="KW-0393">Immunoglobulin domain</keyword>
<gene>
    <name evidence="7" type="ORF">ACEWY4_003544</name>
</gene>
<dbReference type="Pfam" id="PF14986">
    <property type="entry name" value="DUF4514"/>
    <property type="match status" value="1"/>
</dbReference>
<dbReference type="InterPro" id="IPR007110">
    <property type="entry name" value="Ig-like_dom"/>
</dbReference>
<dbReference type="PANTHER" id="PTHR12207">
    <property type="entry name" value="V-SET AND TRANSMEMBRANE DOMAIN-CONTAINING PROTEIN"/>
    <property type="match status" value="1"/>
</dbReference>
<dbReference type="Proteomes" id="UP001591681">
    <property type="component" value="Unassembled WGS sequence"/>
</dbReference>
<protein>
    <recommendedName>
        <fullName evidence="6">Ig-like domain-containing protein</fullName>
    </recommendedName>
</protein>
<feature type="domain" description="Ig-like" evidence="6">
    <location>
        <begin position="90"/>
        <end position="231"/>
    </location>
</feature>
<dbReference type="SMART" id="SM00409">
    <property type="entry name" value="IG"/>
    <property type="match status" value="1"/>
</dbReference>
<evidence type="ECO:0000259" key="6">
    <source>
        <dbReference type="PROSITE" id="PS50835"/>
    </source>
</evidence>
<keyword evidence="8" id="KW-1185">Reference proteome</keyword>
<reference evidence="7 8" key="1">
    <citation type="submission" date="2024-09" db="EMBL/GenBank/DDBJ databases">
        <title>A chromosome-level genome assembly of Gray's grenadier anchovy, Coilia grayii.</title>
        <authorList>
            <person name="Fu Z."/>
        </authorList>
    </citation>
    <scope>NUCLEOTIDE SEQUENCE [LARGE SCALE GENOMIC DNA]</scope>
    <source>
        <strain evidence="7">G4</strain>
        <tissue evidence="7">Muscle</tissue>
    </source>
</reference>
<dbReference type="EMBL" id="JBHFQA010000003">
    <property type="protein sequence ID" value="KAL2101783.1"/>
    <property type="molecule type" value="Genomic_DNA"/>
</dbReference>